<evidence type="ECO:0008006" key="3">
    <source>
        <dbReference type="Google" id="ProtNLM"/>
    </source>
</evidence>
<gene>
    <name evidence="1" type="ORF">GCM10023349_13350</name>
</gene>
<dbReference type="RefSeq" id="WP_345520462.1">
    <property type="nucleotide sequence ID" value="NZ_BAABKM010000002.1"/>
</dbReference>
<name>A0ABP8X1C2_9ACTN</name>
<sequence>MQTLSATRPDWSSLTAAEKQRRLAGLRQRQHQQVARDARVLLFVRHS</sequence>
<proteinExistence type="predicted"/>
<dbReference type="Proteomes" id="UP001499974">
    <property type="component" value="Unassembled WGS sequence"/>
</dbReference>
<keyword evidence="2" id="KW-1185">Reference proteome</keyword>
<dbReference type="EMBL" id="BAABKM010000002">
    <property type="protein sequence ID" value="GAA4698524.1"/>
    <property type="molecule type" value="Genomic_DNA"/>
</dbReference>
<evidence type="ECO:0000313" key="1">
    <source>
        <dbReference type="EMBL" id="GAA4698524.1"/>
    </source>
</evidence>
<comment type="caution">
    <text evidence="1">The sequence shown here is derived from an EMBL/GenBank/DDBJ whole genome shotgun (WGS) entry which is preliminary data.</text>
</comment>
<organism evidence="1 2">
    <name type="scientific">Nocardioides conyzicola</name>
    <dbReference type="NCBI Taxonomy" id="1651781"/>
    <lineage>
        <taxon>Bacteria</taxon>
        <taxon>Bacillati</taxon>
        <taxon>Actinomycetota</taxon>
        <taxon>Actinomycetes</taxon>
        <taxon>Propionibacteriales</taxon>
        <taxon>Nocardioidaceae</taxon>
        <taxon>Nocardioides</taxon>
    </lineage>
</organism>
<reference evidence="2" key="1">
    <citation type="journal article" date="2019" name="Int. J. Syst. Evol. Microbiol.">
        <title>The Global Catalogue of Microorganisms (GCM) 10K type strain sequencing project: providing services to taxonomists for standard genome sequencing and annotation.</title>
        <authorList>
            <consortium name="The Broad Institute Genomics Platform"/>
            <consortium name="The Broad Institute Genome Sequencing Center for Infectious Disease"/>
            <person name="Wu L."/>
            <person name="Ma J."/>
        </authorList>
    </citation>
    <scope>NUCLEOTIDE SEQUENCE [LARGE SCALE GENOMIC DNA]</scope>
    <source>
        <strain evidence="2">JCM 18531</strain>
    </source>
</reference>
<accession>A0ABP8X1C2</accession>
<evidence type="ECO:0000313" key="2">
    <source>
        <dbReference type="Proteomes" id="UP001499974"/>
    </source>
</evidence>
<protein>
    <recommendedName>
        <fullName evidence="3">5-formyltetrahydrofolate cyclo-ligase</fullName>
    </recommendedName>
</protein>